<reference evidence="2 5" key="2">
    <citation type="submission" date="2019-02" db="EMBL/GenBank/DDBJ databases">
        <title>Complete genome sequence of Desulfobacter hydrogenophilus AcRS1.</title>
        <authorList>
            <person name="Marietou A."/>
            <person name="Lund M.B."/>
            <person name="Marshall I.P.G."/>
            <person name="Schreiber L."/>
            <person name="Jorgensen B."/>
        </authorList>
    </citation>
    <scope>NUCLEOTIDE SEQUENCE [LARGE SCALE GENOMIC DNA]</scope>
    <source>
        <strain evidence="2 5">AcRS1</strain>
    </source>
</reference>
<dbReference type="GO" id="GO:0016226">
    <property type="term" value="P:iron-sulfur cluster assembly"/>
    <property type="evidence" value="ECO:0007669"/>
    <property type="project" value="InterPro"/>
</dbReference>
<protein>
    <submittedName>
        <fullName evidence="3">ABC transporter permease</fullName>
    </submittedName>
</protein>
<keyword evidence="5" id="KW-1185">Reference proteome</keyword>
<evidence type="ECO:0000313" key="3">
    <source>
        <dbReference type="EMBL" id="RAM00504.1"/>
    </source>
</evidence>
<sequence length="306" mass="32984">MLNAIDKNLLKAVADLDGIPKGAFNIRKNGKLLSREVSGNINIEPNEDGTGIVVTVKPGVINESVHIPVILSQAGLHDVVYNTFIIGEGADVTIVAGCGIHCAGSGNEGHEGIHEFRVGKNATIRYQEKHVATGDGKGKRSLNPTTKVYLDENAVVEMELTQIGGVDEARRVNEAELGPGSSLFVTERILTEGHQIAISENNIILKGHDSKTNLVSRSVIKENSKQDFYANVEARAKSFGHIECDAIIMDNGVNETVPALRALHPDAQLTHEASIGKIANDQLIKLMSLGLTYDEAVDRIIRGFLK</sequence>
<dbReference type="Proteomes" id="UP000248798">
    <property type="component" value="Unassembled WGS sequence"/>
</dbReference>
<reference evidence="3 4" key="1">
    <citation type="submission" date="2018-06" db="EMBL/GenBank/DDBJ databases">
        <title>Complete Genome Sequence of Desulfobacter hydrogenophilus (DSM3380).</title>
        <authorList>
            <person name="Marietou A."/>
            <person name="Schreiber L."/>
            <person name="Marshall I."/>
            <person name="Jorgensen B."/>
        </authorList>
    </citation>
    <scope>NUCLEOTIDE SEQUENCE [LARGE SCALE GENOMIC DNA]</scope>
    <source>
        <strain evidence="3 4">DSM 3380</strain>
    </source>
</reference>
<dbReference type="AlphaFoldDB" id="A0A328F7A2"/>
<dbReference type="InterPro" id="IPR000825">
    <property type="entry name" value="SUF_FeS_clus_asmbl_SufBD_core"/>
</dbReference>
<dbReference type="OrthoDB" id="9782689at2"/>
<dbReference type="Proteomes" id="UP000293902">
    <property type="component" value="Chromosome"/>
</dbReference>
<proteinExistence type="predicted"/>
<dbReference type="Pfam" id="PF01458">
    <property type="entry name" value="SUFBD_core"/>
    <property type="match status" value="1"/>
</dbReference>
<accession>A0A328F7A2</accession>
<evidence type="ECO:0000259" key="1">
    <source>
        <dbReference type="Pfam" id="PF01458"/>
    </source>
</evidence>
<evidence type="ECO:0000313" key="2">
    <source>
        <dbReference type="EMBL" id="QBH13371.1"/>
    </source>
</evidence>
<feature type="domain" description="SUF system FeS cluster assembly SufBD core" evidence="1">
    <location>
        <begin position="83"/>
        <end position="304"/>
    </location>
</feature>
<dbReference type="EMBL" id="CP036313">
    <property type="protein sequence ID" value="QBH13371.1"/>
    <property type="molecule type" value="Genomic_DNA"/>
</dbReference>
<name>A0A328F7A2_9BACT</name>
<dbReference type="SUPFAM" id="SSF101960">
    <property type="entry name" value="Stabilizer of iron transporter SufD"/>
    <property type="match status" value="1"/>
</dbReference>
<organism evidence="3 4">
    <name type="scientific">Desulfobacter hydrogenophilus</name>
    <dbReference type="NCBI Taxonomy" id="2291"/>
    <lineage>
        <taxon>Bacteria</taxon>
        <taxon>Pseudomonadati</taxon>
        <taxon>Thermodesulfobacteriota</taxon>
        <taxon>Desulfobacteria</taxon>
        <taxon>Desulfobacterales</taxon>
        <taxon>Desulfobacteraceae</taxon>
        <taxon>Desulfobacter</taxon>
    </lineage>
</organism>
<gene>
    <name evidence="3" type="ORF">DO021_18855</name>
    <name evidence="2" type="ORF">EYB58_10830</name>
</gene>
<dbReference type="PANTHER" id="PTHR30508">
    <property type="entry name" value="FES CLUSTER ASSEMBLY PROTEIN SUF"/>
    <property type="match status" value="1"/>
</dbReference>
<dbReference type="EMBL" id="QLNI01000046">
    <property type="protein sequence ID" value="RAM00504.1"/>
    <property type="molecule type" value="Genomic_DNA"/>
</dbReference>
<evidence type="ECO:0000313" key="5">
    <source>
        <dbReference type="Proteomes" id="UP000293902"/>
    </source>
</evidence>
<dbReference type="PANTHER" id="PTHR30508:SF6">
    <property type="entry name" value="UPF0051 PROTEIN MJ0034"/>
    <property type="match status" value="1"/>
</dbReference>
<dbReference type="InterPro" id="IPR055346">
    <property type="entry name" value="Fe-S_cluster_assembly_SufBD"/>
</dbReference>
<dbReference type="InterPro" id="IPR037284">
    <property type="entry name" value="SUF_FeS_clus_asmbl_SufBD_sf"/>
</dbReference>
<evidence type="ECO:0000313" key="4">
    <source>
        <dbReference type="Proteomes" id="UP000248798"/>
    </source>
</evidence>
<dbReference type="RefSeq" id="WP_111959549.1">
    <property type="nucleotide sequence ID" value="NZ_CP036313.1"/>
</dbReference>